<dbReference type="InterPro" id="IPR014745">
    <property type="entry name" value="MHC_II_a/b_N"/>
</dbReference>
<dbReference type="GO" id="GO:0019882">
    <property type="term" value="P:antigen processing and presentation"/>
    <property type="evidence" value="ECO:0007669"/>
    <property type="project" value="InterPro"/>
</dbReference>
<dbReference type="GO" id="GO:0042613">
    <property type="term" value="C:MHC class II protein complex"/>
    <property type="evidence" value="ECO:0007669"/>
    <property type="project" value="InterPro"/>
</dbReference>
<feature type="region of interest" description="Disordered" evidence="2">
    <location>
        <begin position="232"/>
        <end position="286"/>
    </location>
</feature>
<accession>A0AAW1BSM3</accession>
<gene>
    <name evidence="4" type="ORF">NXF25_003938</name>
</gene>
<feature type="compositionally biased region" description="Low complexity" evidence="2">
    <location>
        <begin position="261"/>
        <end position="273"/>
    </location>
</feature>
<dbReference type="Pfam" id="PF00969">
    <property type="entry name" value="MHC_II_beta"/>
    <property type="match status" value="1"/>
</dbReference>
<dbReference type="Gene3D" id="3.10.320.10">
    <property type="entry name" value="Class II Histocompatibility Antigen, M Beta Chain, Chain B, domain 1"/>
    <property type="match status" value="1"/>
</dbReference>
<dbReference type="InterPro" id="IPR011162">
    <property type="entry name" value="MHC_I/II-like_Ag-recog"/>
</dbReference>
<evidence type="ECO:0000256" key="1">
    <source>
        <dbReference type="ARBA" id="ARBA00023180"/>
    </source>
</evidence>
<proteinExistence type="predicted"/>
<keyword evidence="1" id="KW-0325">Glycoprotein</keyword>
<feature type="compositionally biased region" description="Basic and acidic residues" evidence="2">
    <location>
        <begin position="274"/>
        <end position="286"/>
    </location>
</feature>
<comment type="caution">
    <text evidence="4">The sequence shown here is derived from an EMBL/GenBank/DDBJ whole genome shotgun (WGS) entry which is preliminary data.</text>
</comment>
<keyword evidence="5" id="KW-1185">Reference proteome</keyword>
<dbReference type="EMBL" id="JAOTOJ010000002">
    <property type="protein sequence ID" value="KAK9405164.1"/>
    <property type="molecule type" value="Genomic_DNA"/>
</dbReference>
<reference evidence="4 5" key="1">
    <citation type="journal article" date="2024" name="Proc. Natl. Acad. Sci. U.S.A.">
        <title>The genetic regulatory architecture and epigenomic basis for age-related changes in rattlesnake venom.</title>
        <authorList>
            <person name="Hogan M.P."/>
            <person name="Holding M.L."/>
            <person name="Nystrom G.S."/>
            <person name="Colston T.J."/>
            <person name="Bartlett D.A."/>
            <person name="Mason A.J."/>
            <person name="Ellsworth S.A."/>
            <person name="Rautsaw R.M."/>
            <person name="Lawrence K.C."/>
            <person name="Strickland J.L."/>
            <person name="He B."/>
            <person name="Fraser P."/>
            <person name="Margres M.J."/>
            <person name="Gilbert D.M."/>
            <person name="Gibbs H.L."/>
            <person name="Parkinson C.L."/>
            <person name="Rokyta D.R."/>
        </authorList>
    </citation>
    <scope>NUCLEOTIDE SEQUENCE [LARGE SCALE GENOMIC DNA]</scope>
    <source>
        <strain evidence="4">DRR0105</strain>
    </source>
</reference>
<dbReference type="SMART" id="SM00921">
    <property type="entry name" value="MHC_II_beta"/>
    <property type="match status" value="1"/>
</dbReference>
<organism evidence="4 5">
    <name type="scientific">Crotalus adamanteus</name>
    <name type="common">Eastern diamondback rattlesnake</name>
    <dbReference type="NCBI Taxonomy" id="8729"/>
    <lineage>
        <taxon>Eukaryota</taxon>
        <taxon>Metazoa</taxon>
        <taxon>Chordata</taxon>
        <taxon>Craniata</taxon>
        <taxon>Vertebrata</taxon>
        <taxon>Euteleostomi</taxon>
        <taxon>Lepidosauria</taxon>
        <taxon>Squamata</taxon>
        <taxon>Bifurcata</taxon>
        <taxon>Unidentata</taxon>
        <taxon>Episquamata</taxon>
        <taxon>Toxicofera</taxon>
        <taxon>Serpentes</taxon>
        <taxon>Colubroidea</taxon>
        <taxon>Viperidae</taxon>
        <taxon>Crotalinae</taxon>
        <taxon>Crotalus</taxon>
    </lineage>
</organism>
<dbReference type="GO" id="GO:0006955">
    <property type="term" value="P:immune response"/>
    <property type="evidence" value="ECO:0007669"/>
    <property type="project" value="InterPro"/>
</dbReference>
<dbReference type="InterPro" id="IPR000353">
    <property type="entry name" value="MHC_II_b_N"/>
</dbReference>
<sequence length="286" mass="32059">MNHFLAFIVVQAWQIKFHLLHGFLSHRLPFPTPPLANGIPPLGDTGNDGPAVPPDGLLPPPPPFQPISCSSQSPGAASSTGRAHLLFQHKCEWDLDGTQRVRYLECYIYDQEEFACSDSAHGEFLAVTALVQVNVDMWNREECILQYEKARVDVCLYNCRLLYYEAAKMQQRVTGRRGQLSTFSRWPPLSTSPSPDFGFMRNLSFALMFSVDSLAWTSTLSSPWEKICQRSSPLQRSCPTPTDPHLKKGRRERNSGQGNRFPPSFSSFAAASFPEERLHLGKTEAG</sequence>
<evidence type="ECO:0000259" key="3">
    <source>
        <dbReference type="SMART" id="SM00921"/>
    </source>
</evidence>
<dbReference type="AlphaFoldDB" id="A0AAW1BSM3"/>
<protein>
    <submittedName>
        <fullName evidence="4">HLA class II histocompatibility antigen DRB1-15 beta chain-like</fullName>
    </submittedName>
</protein>
<dbReference type="Proteomes" id="UP001474421">
    <property type="component" value="Unassembled WGS sequence"/>
</dbReference>
<feature type="domain" description="MHC class II beta chain N-terminal" evidence="3">
    <location>
        <begin position="89"/>
        <end position="163"/>
    </location>
</feature>
<evidence type="ECO:0000313" key="4">
    <source>
        <dbReference type="EMBL" id="KAK9405164.1"/>
    </source>
</evidence>
<feature type="region of interest" description="Disordered" evidence="2">
    <location>
        <begin position="37"/>
        <end position="56"/>
    </location>
</feature>
<evidence type="ECO:0000256" key="2">
    <source>
        <dbReference type="SAM" id="MobiDB-lite"/>
    </source>
</evidence>
<evidence type="ECO:0000313" key="5">
    <source>
        <dbReference type="Proteomes" id="UP001474421"/>
    </source>
</evidence>
<name>A0AAW1BSM3_CROAD</name>
<dbReference type="SUPFAM" id="SSF54452">
    <property type="entry name" value="MHC antigen-recognition domain"/>
    <property type="match status" value="1"/>
</dbReference>